<keyword evidence="4" id="KW-0804">Transcription</keyword>
<dbReference type="PANTHER" id="PTHR30118:SF15">
    <property type="entry name" value="TRANSCRIPTIONAL REGULATORY PROTEIN"/>
    <property type="match status" value="1"/>
</dbReference>
<dbReference type="EMBL" id="LS483469">
    <property type="protein sequence ID" value="SQI40120.1"/>
    <property type="molecule type" value="Genomic_DNA"/>
</dbReference>
<dbReference type="Gene3D" id="3.40.190.10">
    <property type="entry name" value="Periplasmic binding protein-like II"/>
    <property type="match status" value="1"/>
</dbReference>
<dbReference type="GO" id="GO:0003677">
    <property type="term" value="F:DNA binding"/>
    <property type="evidence" value="ECO:0007669"/>
    <property type="project" value="UniProtKB-KW"/>
</dbReference>
<evidence type="ECO:0000256" key="2">
    <source>
        <dbReference type="ARBA" id="ARBA00023015"/>
    </source>
</evidence>
<gene>
    <name evidence="6" type="ORF">NCTC12961_03040</name>
</gene>
<dbReference type="SUPFAM" id="SSF53850">
    <property type="entry name" value="Periplasmic binding protein-like II"/>
    <property type="match status" value="1"/>
</dbReference>
<evidence type="ECO:0000259" key="5">
    <source>
        <dbReference type="Pfam" id="PF03466"/>
    </source>
</evidence>
<keyword evidence="2" id="KW-0805">Transcription regulation</keyword>
<proteinExistence type="inferred from homology"/>
<dbReference type="InterPro" id="IPR005119">
    <property type="entry name" value="LysR_subst-bd"/>
</dbReference>
<name>A0A2X4V4A4_SERPL</name>
<protein>
    <submittedName>
        <fullName evidence="6">LysR substrate binding domain</fullName>
    </submittedName>
</protein>
<keyword evidence="3" id="KW-0238">DNA-binding</keyword>
<evidence type="ECO:0000256" key="4">
    <source>
        <dbReference type="ARBA" id="ARBA00023163"/>
    </source>
</evidence>
<sequence length="130" mass="14444">MLPGPRGMRPTARAEALREPLRQALEALEQAVAPASPFEPASAGNTWRVAASDYGESTIVLPALIGLRSLAPGTRLAVFEAVPARLARQAEQGEIDLAFHTHEERVRVSSLYRQFELALYRARRIKWRAR</sequence>
<feature type="domain" description="LysR substrate-binding" evidence="5">
    <location>
        <begin position="45"/>
        <end position="104"/>
    </location>
</feature>
<dbReference type="Pfam" id="PF03466">
    <property type="entry name" value="LysR_substrate"/>
    <property type="match status" value="1"/>
</dbReference>
<organism evidence="6 7">
    <name type="scientific">Serratia plymuthica</name>
    <dbReference type="NCBI Taxonomy" id="82996"/>
    <lineage>
        <taxon>Bacteria</taxon>
        <taxon>Pseudomonadati</taxon>
        <taxon>Pseudomonadota</taxon>
        <taxon>Gammaproteobacteria</taxon>
        <taxon>Enterobacterales</taxon>
        <taxon>Yersiniaceae</taxon>
        <taxon>Serratia</taxon>
    </lineage>
</organism>
<dbReference type="GO" id="GO:0006355">
    <property type="term" value="P:regulation of DNA-templated transcription"/>
    <property type="evidence" value="ECO:0007669"/>
    <property type="project" value="TreeGrafter"/>
</dbReference>
<dbReference type="AlphaFoldDB" id="A0A2X4V4A4"/>
<accession>A0A2X4V4A4</accession>
<evidence type="ECO:0000313" key="7">
    <source>
        <dbReference type="Proteomes" id="UP000248897"/>
    </source>
</evidence>
<dbReference type="InterPro" id="IPR050389">
    <property type="entry name" value="LysR-type_TF"/>
</dbReference>
<evidence type="ECO:0000256" key="1">
    <source>
        <dbReference type="ARBA" id="ARBA00009437"/>
    </source>
</evidence>
<dbReference type="Proteomes" id="UP000248897">
    <property type="component" value="Chromosome 1"/>
</dbReference>
<evidence type="ECO:0000313" key="6">
    <source>
        <dbReference type="EMBL" id="SQI40120.1"/>
    </source>
</evidence>
<dbReference type="PANTHER" id="PTHR30118">
    <property type="entry name" value="HTH-TYPE TRANSCRIPTIONAL REGULATOR LEUO-RELATED"/>
    <property type="match status" value="1"/>
</dbReference>
<comment type="similarity">
    <text evidence="1">Belongs to the LysR transcriptional regulatory family.</text>
</comment>
<reference evidence="6 7" key="1">
    <citation type="submission" date="2018-06" db="EMBL/GenBank/DDBJ databases">
        <authorList>
            <consortium name="Pathogen Informatics"/>
            <person name="Doyle S."/>
        </authorList>
    </citation>
    <scope>NUCLEOTIDE SEQUENCE [LARGE SCALE GENOMIC DNA]</scope>
    <source>
        <strain evidence="6 7">NCTC12961</strain>
    </source>
</reference>
<evidence type="ECO:0000256" key="3">
    <source>
        <dbReference type="ARBA" id="ARBA00023125"/>
    </source>
</evidence>